<accession>A0A927HGX9</accession>
<gene>
    <name evidence="2" type="ORF">H9Q16_18435</name>
</gene>
<proteinExistence type="predicted"/>
<dbReference type="Proteomes" id="UP000635142">
    <property type="component" value="Unassembled WGS sequence"/>
</dbReference>
<evidence type="ECO:0000313" key="3">
    <source>
        <dbReference type="Proteomes" id="UP000635142"/>
    </source>
</evidence>
<keyword evidence="3" id="KW-1185">Reference proteome</keyword>
<feature type="region of interest" description="Disordered" evidence="1">
    <location>
        <begin position="1"/>
        <end position="25"/>
    </location>
</feature>
<name>A0A927HGX9_9RHOB</name>
<feature type="region of interest" description="Disordered" evidence="1">
    <location>
        <begin position="401"/>
        <end position="424"/>
    </location>
</feature>
<feature type="region of interest" description="Disordered" evidence="1">
    <location>
        <begin position="82"/>
        <end position="139"/>
    </location>
</feature>
<sequence length="424" mass="44040">MSDTRTPAEIERDIERERSELTGTIDTLQERFSLDGMAQQVTDHLKENGGEIARNISATVKQNPLGVALVGAGLAWLALGSGPSARKSDARKSDDYDVPPPQPRGTNHELDRPDPSTYRTTNPTAHEPAFSTVRDDDPDMDWYYDDLDDEDRGVLDSMRDGASTAAGAVGSAASSAGQGVKGAAKSTAYGVSAAGSSVASGAKSAADAAKGAAGTVAGGVASAASAVGGAASSAAAGVRDGAASAAESARLTAIRTRARLAQGTEALSEEARERVIRARYAALKARDKAASYSQRAAAHSSEAYDRQPLAFGALAFAIGAAAAATLPGTRREDEALGPQSDRLMRRARRVYEDERRKAQGVVAAVKDEARQVAKDAKSEIDSRAPGDKTAVEAVVDKAEASAKRVAERAKSEAKEKDLGKSLQD</sequence>
<comment type="caution">
    <text evidence="2">The sequence shown here is derived from an EMBL/GenBank/DDBJ whole genome shotgun (WGS) entry which is preliminary data.</text>
</comment>
<dbReference type="EMBL" id="JACTAG010000003">
    <property type="protein sequence ID" value="MBD3665919.1"/>
    <property type="molecule type" value="Genomic_DNA"/>
</dbReference>
<protein>
    <submittedName>
        <fullName evidence="2">DUF3618 domain-containing protein</fullName>
    </submittedName>
</protein>
<dbReference type="RefSeq" id="WP_191076949.1">
    <property type="nucleotide sequence ID" value="NZ_JACTAG010000003.1"/>
</dbReference>
<feature type="compositionally biased region" description="Basic and acidic residues" evidence="1">
    <location>
        <begin position="1"/>
        <end position="20"/>
    </location>
</feature>
<feature type="compositionally biased region" description="Basic and acidic residues" evidence="1">
    <location>
        <begin position="86"/>
        <end position="95"/>
    </location>
</feature>
<evidence type="ECO:0000256" key="1">
    <source>
        <dbReference type="SAM" id="MobiDB-lite"/>
    </source>
</evidence>
<reference evidence="2" key="1">
    <citation type="submission" date="2020-08" db="EMBL/GenBank/DDBJ databases">
        <title>Sulfitobacter aestuariivivens sp. nov., isolated from a tidal flat.</title>
        <authorList>
            <person name="Park S."/>
            <person name="Yoon J.-H."/>
        </authorList>
    </citation>
    <scope>NUCLEOTIDE SEQUENCE</scope>
    <source>
        <strain evidence="2">TSTF-M16</strain>
    </source>
</reference>
<dbReference type="AlphaFoldDB" id="A0A927HGX9"/>
<dbReference type="InterPro" id="IPR022062">
    <property type="entry name" value="DUF3618"/>
</dbReference>
<dbReference type="Pfam" id="PF12277">
    <property type="entry name" value="DUF3618"/>
    <property type="match status" value="1"/>
</dbReference>
<evidence type="ECO:0000313" key="2">
    <source>
        <dbReference type="EMBL" id="MBD3665919.1"/>
    </source>
</evidence>
<organism evidence="2 3">
    <name type="scientific">Sulfitobacter aestuariivivens</name>
    <dbReference type="NCBI Taxonomy" id="2766981"/>
    <lineage>
        <taxon>Bacteria</taxon>
        <taxon>Pseudomonadati</taxon>
        <taxon>Pseudomonadota</taxon>
        <taxon>Alphaproteobacteria</taxon>
        <taxon>Rhodobacterales</taxon>
        <taxon>Roseobacteraceae</taxon>
        <taxon>Sulfitobacter</taxon>
    </lineage>
</organism>